<organism evidence="1 2">
    <name type="scientific">Azonexus hydrophilus</name>
    <dbReference type="NCBI Taxonomy" id="418702"/>
    <lineage>
        <taxon>Bacteria</taxon>
        <taxon>Pseudomonadati</taxon>
        <taxon>Pseudomonadota</taxon>
        <taxon>Betaproteobacteria</taxon>
        <taxon>Rhodocyclales</taxon>
        <taxon>Azonexaceae</taxon>
        <taxon>Azonexus</taxon>
    </lineage>
</organism>
<keyword evidence="1" id="KW-0614">Plasmid</keyword>
<gene>
    <name evidence="1" type="ORF">AADV58_17765</name>
</gene>
<protein>
    <submittedName>
        <fullName evidence="1">Uncharacterized protein</fullName>
    </submittedName>
</protein>
<name>A0ABZ2XPT0_9RHOO</name>
<evidence type="ECO:0000313" key="2">
    <source>
        <dbReference type="Proteomes" id="UP001479520"/>
    </source>
</evidence>
<sequence length="137" mass="14815">MATSVLVILKLAEESYAADSSSAYNKAEDEARRSNAYPVVYPEPFNSIGCGYGPLNDYVRKQCSAVASELGLDSDFCIQSELQVTLYCGTKADYAKFVQTLGVRLQAVKGWVINSSQLWPGTDVTETPQGASRSPGM</sequence>
<accession>A0ABZ2XPT0</accession>
<dbReference type="EMBL" id="CP151407">
    <property type="protein sequence ID" value="WZJ23256.1"/>
    <property type="molecule type" value="Genomic_DNA"/>
</dbReference>
<keyword evidence="2" id="KW-1185">Reference proteome</keyword>
<dbReference type="Proteomes" id="UP001479520">
    <property type="component" value="Plasmid unnamed1"/>
</dbReference>
<reference evidence="1 2" key="1">
    <citation type="submission" date="2024-04" db="EMBL/GenBank/DDBJ databases">
        <title>Dissimilatory iodate-reducing microorganisms contribute to the enrichment of iodine in groundwater.</title>
        <authorList>
            <person name="Jiang Z."/>
        </authorList>
    </citation>
    <scope>NUCLEOTIDE SEQUENCE [LARGE SCALE GENOMIC DNA]</scope>
    <source>
        <strain evidence="1 2">NCP973</strain>
        <plasmid evidence="1 2">unnamed1</plasmid>
    </source>
</reference>
<evidence type="ECO:0000313" key="1">
    <source>
        <dbReference type="EMBL" id="WZJ23256.1"/>
    </source>
</evidence>
<proteinExistence type="predicted"/>
<geneLocation type="plasmid" evidence="1 2">
    <name>unnamed1</name>
</geneLocation>
<dbReference type="RefSeq" id="WP_341744595.1">
    <property type="nucleotide sequence ID" value="NZ_CP151407.1"/>
</dbReference>